<feature type="transmembrane region" description="Helical" evidence="6">
    <location>
        <begin position="173"/>
        <end position="192"/>
    </location>
</feature>
<sequence>MAKYLYRLGLWSARRARFIIGLWTVILVAAICLGTIFAGPVSESLSIPGTDSQKALDLLSKEFPQANGGDVRLIFAMPEGKQLTDQTTQQAVAKMLDEAAKDKAIISIVSPYESGALSADKRIGYADITYQAAAEEVSAASKTHLLQSLALTRDVGIQTEVGGSVDVIEQSGAGASEVVGILIAFLILVVTFRSVRVAGLPIISALVGVGIGVMGVNYGANFFDINSDGTILALMLGLAVGIDYSLFIISRHRQQLESGMEIKASIALATATAGSAVIFAGLTVMIALASFTVVNIPYFSVMGLAASFTVFISVLIAITLIPAILSLAGNRVGSRRRNNRKPHTRKSKPFAYRWGQFIAKFPIPILVAGIIGLSALALPALNMKLGLPDDGMSPTDTSVRRGYDLLSEGFGPGFNGPLAIAIRSTSGEQVKEAASKIAGDLGTMDNVAAVSPPMLNEAGNLAIVSVTPTTGPNDDHTHDLVKSIRERGKQLASQAPIQVMVTGATAINIDMSEHMSEAFPLFGSIIIGLAFILLLLVFRSVLVPVKAVLGFLLSLLASLGVVVSVFQYGHLANLFDVAAEGPIVNFLPMLLTGVLFGLAMDYEVFLVSRMREEYTRTGQARPSVVSGLGHSGRVVTAAGLIMIFVFGGFILAPDPTIKAIGLSLTLGVLIDAFVVRMTLVPAIMTLLGRSSWHLPQWLKRILPNVDIEGASILNELESQQD</sequence>
<feature type="transmembrane region" description="Helical" evidence="6">
    <location>
        <begin position="518"/>
        <end position="538"/>
    </location>
</feature>
<evidence type="ECO:0000256" key="1">
    <source>
        <dbReference type="ARBA" id="ARBA00004651"/>
    </source>
</evidence>
<feature type="transmembrane region" description="Helical" evidence="6">
    <location>
        <begin position="664"/>
        <end position="687"/>
    </location>
</feature>
<keyword evidence="9" id="KW-1185">Reference proteome</keyword>
<dbReference type="InterPro" id="IPR050545">
    <property type="entry name" value="Mycobact_MmpL"/>
</dbReference>
<evidence type="ECO:0000313" key="8">
    <source>
        <dbReference type="EMBL" id="QHW33619.1"/>
    </source>
</evidence>
<feature type="transmembrane region" description="Helical" evidence="6">
    <location>
        <begin position="20"/>
        <end position="39"/>
    </location>
</feature>
<dbReference type="PANTHER" id="PTHR33406">
    <property type="entry name" value="MEMBRANE PROTEIN MJ1562-RELATED"/>
    <property type="match status" value="1"/>
</dbReference>
<dbReference type="PANTHER" id="PTHR33406:SF13">
    <property type="entry name" value="MEMBRANE PROTEIN YDFJ"/>
    <property type="match status" value="1"/>
</dbReference>
<dbReference type="InterPro" id="IPR004869">
    <property type="entry name" value="MMPL_dom"/>
</dbReference>
<dbReference type="Proteomes" id="UP000479114">
    <property type="component" value="Chromosome"/>
</dbReference>
<evidence type="ECO:0000256" key="2">
    <source>
        <dbReference type="ARBA" id="ARBA00022475"/>
    </source>
</evidence>
<evidence type="ECO:0000259" key="7">
    <source>
        <dbReference type="PROSITE" id="PS50156"/>
    </source>
</evidence>
<feature type="domain" description="SSD" evidence="7">
    <location>
        <begin position="551"/>
        <end position="686"/>
    </location>
</feature>
<name>A0A6C0P544_9BACL</name>
<evidence type="ECO:0000256" key="4">
    <source>
        <dbReference type="ARBA" id="ARBA00022989"/>
    </source>
</evidence>
<feature type="transmembrane region" description="Helical" evidence="6">
    <location>
        <begin position="301"/>
        <end position="329"/>
    </location>
</feature>
<gene>
    <name evidence="8" type="ORF">GZH47_24350</name>
</gene>
<dbReference type="GO" id="GO:0005886">
    <property type="term" value="C:plasma membrane"/>
    <property type="evidence" value="ECO:0007669"/>
    <property type="project" value="UniProtKB-SubCell"/>
</dbReference>
<accession>A0A6C0P544</accession>
<keyword evidence="2" id="KW-1003">Cell membrane</keyword>
<keyword evidence="4 6" id="KW-1133">Transmembrane helix</keyword>
<dbReference type="RefSeq" id="WP_162643617.1">
    <property type="nucleotide sequence ID" value="NZ_CP048286.1"/>
</dbReference>
<evidence type="ECO:0000313" key="9">
    <source>
        <dbReference type="Proteomes" id="UP000479114"/>
    </source>
</evidence>
<feature type="transmembrane region" description="Helical" evidence="6">
    <location>
        <begin position="586"/>
        <end position="607"/>
    </location>
</feature>
<feature type="transmembrane region" description="Helical" evidence="6">
    <location>
        <begin position="262"/>
        <end position="289"/>
    </location>
</feature>
<keyword evidence="3 6" id="KW-0812">Transmembrane</keyword>
<dbReference type="KEGG" id="prz:GZH47_24350"/>
<dbReference type="SUPFAM" id="SSF82866">
    <property type="entry name" value="Multidrug efflux transporter AcrB transmembrane domain"/>
    <property type="match status" value="2"/>
</dbReference>
<evidence type="ECO:0000256" key="3">
    <source>
        <dbReference type="ARBA" id="ARBA00022692"/>
    </source>
</evidence>
<protein>
    <submittedName>
        <fullName evidence="8">MMPL family transporter</fullName>
    </submittedName>
</protein>
<organism evidence="8 9">
    <name type="scientific">Paenibacillus rhizovicinus</name>
    <dbReference type="NCBI Taxonomy" id="2704463"/>
    <lineage>
        <taxon>Bacteria</taxon>
        <taxon>Bacillati</taxon>
        <taxon>Bacillota</taxon>
        <taxon>Bacilli</taxon>
        <taxon>Bacillales</taxon>
        <taxon>Paenibacillaceae</taxon>
        <taxon>Paenibacillus</taxon>
    </lineage>
</organism>
<dbReference type="AlphaFoldDB" id="A0A6C0P544"/>
<dbReference type="PROSITE" id="PS50156">
    <property type="entry name" value="SSD"/>
    <property type="match status" value="2"/>
</dbReference>
<feature type="transmembrane region" description="Helical" evidence="6">
    <location>
        <begin position="350"/>
        <end position="378"/>
    </location>
</feature>
<feature type="domain" description="SSD" evidence="7">
    <location>
        <begin position="236"/>
        <end position="327"/>
    </location>
</feature>
<proteinExistence type="predicted"/>
<feature type="transmembrane region" description="Helical" evidence="6">
    <location>
        <begin position="231"/>
        <end position="250"/>
    </location>
</feature>
<dbReference type="Pfam" id="PF03176">
    <property type="entry name" value="MMPL"/>
    <property type="match status" value="2"/>
</dbReference>
<evidence type="ECO:0000256" key="6">
    <source>
        <dbReference type="SAM" id="Phobius"/>
    </source>
</evidence>
<dbReference type="EMBL" id="CP048286">
    <property type="protein sequence ID" value="QHW33619.1"/>
    <property type="molecule type" value="Genomic_DNA"/>
</dbReference>
<reference evidence="8 9" key="1">
    <citation type="submission" date="2020-02" db="EMBL/GenBank/DDBJ databases">
        <title>Paenibacillus sp. nov., isolated from rhizosphere soil of tomato.</title>
        <authorList>
            <person name="Weon H.-Y."/>
            <person name="Lee S.A."/>
        </authorList>
    </citation>
    <scope>NUCLEOTIDE SEQUENCE [LARGE SCALE GENOMIC DNA]</scope>
    <source>
        <strain evidence="8 9">14171R-81</strain>
    </source>
</reference>
<feature type="transmembrane region" description="Helical" evidence="6">
    <location>
        <begin position="634"/>
        <end position="652"/>
    </location>
</feature>
<dbReference type="InterPro" id="IPR000731">
    <property type="entry name" value="SSD"/>
</dbReference>
<feature type="transmembrane region" description="Helical" evidence="6">
    <location>
        <begin position="545"/>
        <end position="566"/>
    </location>
</feature>
<evidence type="ECO:0000256" key="5">
    <source>
        <dbReference type="ARBA" id="ARBA00023136"/>
    </source>
</evidence>
<comment type="subcellular location">
    <subcellularLocation>
        <location evidence="1">Cell membrane</location>
        <topology evidence="1">Multi-pass membrane protein</topology>
    </subcellularLocation>
</comment>
<dbReference type="Gene3D" id="1.20.1640.10">
    <property type="entry name" value="Multidrug efflux transporter AcrB transmembrane domain"/>
    <property type="match status" value="2"/>
</dbReference>
<keyword evidence="5 6" id="KW-0472">Membrane</keyword>
<feature type="transmembrane region" description="Helical" evidence="6">
    <location>
        <begin position="199"/>
        <end position="219"/>
    </location>
</feature>